<dbReference type="InParanoid" id="H1XQN5"/>
<dbReference type="InterPro" id="IPR013783">
    <property type="entry name" value="Ig-like_fold"/>
</dbReference>
<dbReference type="AlphaFoldDB" id="H1XQN5"/>
<dbReference type="Proteomes" id="UP000004671">
    <property type="component" value="Chromosome"/>
</dbReference>
<keyword evidence="4" id="KW-1185">Reference proteome</keyword>
<dbReference type="PaxDb" id="880073-Calab_1561"/>
<dbReference type="Gene3D" id="2.60.40.10">
    <property type="entry name" value="Immunoglobulins"/>
    <property type="match status" value="1"/>
</dbReference>
<protein>
    <submittedName>
        <fullName evidence="3">Fibronectin type III domain-containing protein</fullName>
    </submittedName>
</protein>
<evidence type="ECO:0000313" key="2">
    <source>
        <dbReference type="EMBL" id="APF17030.1"/>
    </source>
</evidence>
<dbReference type="eggNOG" id="ENOG502ZA1T">
    <property type="taxonomic scope" value="Bacteria"/>
</dbReference>
<dbReference type="KEGG" id="caby:Cabys_279"/>
<dbReference type="EMBL" id="CP018099">
    <property type="protein sequence ID" value="APF17030.1"/>
    <property type="molecule type" value="Genomic_DNA"/>
</dbReference>
<name>H1XQN5_CALAY</name>
<proteinExistence type="predicted"/>
<evidence type="ECO:0000313" key="4">
    <source>
        <dbReference type="Proteomes" id="UP000004671"/>
    </source>
</evidence>
<evidence type="ECO:0000256" key="1">
    <source>
        <dbReference type="SAM" id="MobiDB-lite"/>
    </source>
</evidence>
<sequence length="710" mass="80623" precursor="true">MNRNLIKWQLLITILLGVLILPQTLMAQKYKWLAAGSFHNWFSEMGCEIEVGRSSSANQQDGAQWPAILPYQDIQAAKGFWIGCRNFTDERGDFYEYKLVTVGPRSKGFGEFYPQKLELVSRFSKPTVFVDGILTYEKNIEIDRIDETIAPDMMVVNVTNTLLGLTMERKIMQFSTPGHDNYMIMEYTFTNTGNIDNDDEIELPNNTLEDVWFFYQYRWAPCFQTRYIIGNGTGWGMNTMHDWVGDGLDDVYGVPQEYREYNGKKLRAVWAWHGYFPDKVVSYDNIGGPIWRPFAPYVADYDTIGRLGATQFIGALTLHADKSTTDKSDDPEQPRTTGWYGSDLPETGPNSDPYNVQEMQKRYNWAQYGHMNPRHAWAVVPSGKFETQKTGANIDVGAPRSGKPGGFSAGAGYGPYTIGPGESIRIVIVEAVNGLSTRKAIEIGQLHKRGFIDDVTKNRWVLSGKDSLFKTFRNAIDNYLSGYQIERPPKPPKVFNVVGGGDRIKLNWEVFDEENLKGFRIYRMRGQYNNPLQEPVLIAELDNTARSFDDLTPVRGVAYYYYIQSVGLNGLASSRYWTQTYDPAFLKRPQGTRLDQIRVAPNPYIISAEEGRLRFPGSGTRETDKLAFFNIPGQCTIKIYTETGELIKTIEHNDGSGDEFWYATTSSNQVVVSGVYIAVIEVTQDIYDNQTGELLFKKGDKKTLKFVVIR</sequence>
<dbReference type="RefSeq" id="WP_006928251.1">
    <property type="nucleotide sequence ID" value="NZ_CM001402.1"/>
</dbReference>
<dbReference type="OrthoDB" id="9804605at2"/>
<feature type="compositionally biased region" description="Basic and acidic residues" evidence="1">
    <location>
        <begin position="322"/>
        <end position="333"/>
    </location>
</feature>
<feature type="region of interest" description="Disordered" evidence="1">
    <location>
        <begin position="322"/>
        <end position="353"/>
    </location>
</feature>
<dbReference type="Gene3D" id="2.60.40.4070">
    <property type="match status" value="1"/>
</dbReference>
<dbReference type="STRING" id="880073.Cabys_279"/>
<dbReference type="Proteomes" id="UP000183868">
    <property type="component" value="Chromosome"/>
</dbReference>
<reference evidence="3 4" key="1">
    <citation type="submission" date="2011-09" db="EMBL/GenBank/DDBJ databases">
        <title>The permanent draft genome of Caldithrix abyssi DSM 13497.</title>
        <authorList>
            <consortium name="US DOE Joint Genome Institute (JGI-PGF)"/>
            <person name="Lucas S."/>
            <person name="Han J."/>
            <person name="Lapidus A."/>
            <person name="Bruce D."/>
            <person name="Goodwin L."/>
            <person name="Pitluck S."/>
            <person name="Peters L."/>
            <person name="Kyrpides N."/>
            <person name="Mavromatis K."/>
            <person name="Ivanova N."/>
            <person name="Mikhailova N."/>
            <person name="Chertkov O."/>
            <person name="Detter J.C."/>
            <person name="Tapia R."/>
            <person name="Han C."/>
            <person name="Land M."/>
            <person name="Hauser L."/>
            <person name="Markowitz V."/>
            <person name="Cheng J.-F."/>
            <person name="Hugenholtz P."/>
            <person name="Woyke T."/>
            <person name="Wu D."/>
            <person name="Spring S."/>
            <person name="Brambilla E."/>
            <person name="Klenk H.-P."/>
            <person name="Eisen J.A."/>
        </authorList>
    </citation>
    <scope>NUCLEOTIDE SEQUENCE [LARGE SCALE GENOMIC DNA]</scope>
    <source>
        <strain evidence="3 4">DSM 13497</strain>
    </source>
</reference>
<evidence type="ECO:0000313" key="3">
    <source>
        <dbReference type="EMBL" id="EHO41181.1"/>
    </source>
</evidence>
<organism evidence="3 4">
    <name type="scientific">Caldithrix abyssi DSM 13497</name>
    <dbReference type="NCBI Taxonomy" id="880073"/>
    <lineage>
        <taxon>Bacteria</taxon>
        <taxon>Pseudomonadati</taxon>
        <taxon>Calditrichota</taxon>
        <taxon>Calditrichia</taxon>
        <taxon>Calditrichales</taxon>
        <taxon>Calditrichaceae</taxon>
        <taxon>Caldithrix</taxon>
    </lineage>
</organism>
<dbReference type="EMBL" id="CM001402">
    <property type="protein sequence ID" value="EHO41181.1"/>
    <property type="molecule type" value="Genomic_DNA"/>
</dbReference>
<evidence type="ECO:0000313" key="5">
    <source>
        <dbReference type="Proteomes" id="UP000183868"/>
    </source>
</evidence>
<reference evidence="2 5" key="2">
    <citation type="submission" date="2016-11" db="EMBL/GenBank/DDBJ databases">
        <title>Genomic analysis of Caldithrix abyssi and proposal of a novel bacterial phylum Caldithrichaeota.</title>
        <authorList>
            <person name="Kublanov I."/>
            <person name="Sigalova O."/>
            <person name="Gavrilov S."/>
            <person name="Lebedinsky A."/>
            <person name="Ivanova N."/>
            <person name="Daum C."/>
            <person name="Reddy T."/>
            <person name="Klenk H.P."/>
            <person name="Goker M."/>
            <person name="Reva O."/>
            <person name="Miroshnichenko M."/>
            <person name="Kyprides N."/>
            <person name="Woyke T."/>
            <person name="Gelfand M."/>
        </authorList>
    </citation>
    <scope>NUCLEOTIDE SEQUENCE [LARGE SCALE GENOMIC DNA]</scope>
    <source>
        <strain evidence="2 5">LF13</strain>
    </source>
</reference>
<gene>
    <name evidence="2" type="ORF">Cabys_279</name>
    <name evidence="3" type="ORF">Calab_1561</name>
</gene>
<dbReference type="HOGENOM" id="CLU_388667_0_0_0"/>
<accession>H1XQN5</accession>